<evidence type="ECO:0000313" key="2">
    <source>
        <dbReference type="EMBL" id="WPB08477.1"/>
    </source>
</evidence>
<evidence type="ECO:0000313" key="3">
    <source>
        <dbReference type="Proteomes" id="UP001302367"/>
    </source>
</evidence>
<dbReference type="EMBL" id="CP134193">
    <property type="protein sequence ID" value="WPB08477.1"/>
    <property type="molecule type" value="Genomic_DNA"/>
</dbReference>
<gene>
    <name evidence="2" type="ORF">RHO25_013143</name>
</gene>
<sequence>MQQMDLAGLQRRTATIIAWVCGRFRSISQRAIEEAAANVTASEQYLARLRHEAEQNVPGGMVFAATETELKEHRRERARLEDHHGTDSGLQATYNELERLVVHFTVRNVEYEQEMANCASFLCRNERTDHAIRSSREYDTLRRKPVK</sequence>
<protein>
    <submittedName>
        <fullName evidence="2">Uncharacterized protein</fullName>
    </submittedName>
</protein>
<keyword evidence="3" id="KW-1185">Reference proteome</keyword>
<reference evidence="2 3" key="1">
    <citation type="submission" date="2023-09" db="EMBL/GenBank/DDBJ databases">
        <title>Complete-Gapless Cercospora beticola genome.</title>
        <authorList>
            <person name="Wyatt N.A."/>
            <person name="Spanner R.E."/>
            <person name="Bolton M.D."/>
        </authorList>
    </citation>
    <scope>NUCLEOTIDE SEQUENCE [LARGE SCALE GENOMIC DNA]</scope>
    <source>
        <strain evidence="2">Cb09-40</strain>
    </source>
</reference>
<organism evidence="2 3">
    <name type="scientific">Cercospora beticola</name>
    <name type="common">Sugarbeet leaf spot fungus</name>
    <dbReference type="NCBI Taxonomy" id="122368"/>
    <lineage>
        <taxon>Eukaryota</taxon>
        <taxon>Fungi</taxon>
        <taxon>Dikarya</taxon>
        <taxon>Ascomycota</taxon>
        <taxon>Pezizomycotina</taxon>
        <taxon>Dothideomycetes</taxon>
        <taxon>Dothideomycetidae</taxon>
        <taxon>Mycosphaerellales</taxon>
        <taxon>Mycosphaerellaceae</taxon>
        <taxon>Cercospora</taxon>
    </lineage>
</organism>
<dbReference type="Proteomes" id="UP001302367">
    <property type="component" value="Chromosome 10"/>
</dbReference>
<name>A0ABZ0PA11_CERBT</name>
<feature type="coiled-coil region" evidence="1">
    <location>
        <begin position="32"/>
        <end position="83"/>
    </location>
</feature>
<evidence type="ECO:0000256" key="1">
    <source>
        <dbReference type="SAM" id="Coils"/>
    </source>
</evidence>
<accession>A0ABZ0PA11</accession>
<dbReference type="GeneID" id="90644931"/>
<keyword evidence="1" id="KW-0175">Coiled coil</keyword>
<proteinExistence type="predicted"/>
<dbReference type="RefSeq" id="XP_065459728.1">
    <property type="nucleotide sequence ID" value="XM_065603656.1"/>
</dbReference>